<name>A0ABR8Q843_9CLOT</name>
<reference evidence="1 2" key="1">
    <citation type="submission" date="2020-08" db="EMBL/GenBank/DDBJ databases">
        <title>A Genomic Blueprint of the Chicken Gut Microbiome.</title>
        <authorList>
            <person name="Gilroy R."/>
            <person name="Ravi A."/>
            <person name="Getino M."/>
            <person name="Pursley I."/>
            <person name="Horton D.L."/>
            <person name="Alikhan N.-F."/>
            <person name="Baker D."/>
            <person name="Gharbi K."/>
            <person name="Hall N."/>
            <person name="Watson M."/>
            <person name="Adriaenssens E.M."/>
            <person name="Foster-Nyarko E."/>
            <person name="Jarju S."/>
            <person name="Secka A."/>
            <person name="Antonio M."/>
            <person name="Oren A."/>
            <person name="Chaudhuri R."/>
            <person name="La Ragione R.M."/>
            <person name="Hildebrand F."/>
            <person name="Pallen M.J."/>
        </authorList>
    </citation>
    <scope>NUCLEOTIDE SEQUENCE [LARGE SCALE GENOMIC DNA]</scope>
    <source>
        <strain evidence="1 2">Sa3CUN1</strain>
    </source>
</reference>
<dbReference type="Proteomes" id="UP000640335">
    <property type="component" value="Unassembled WGS sequence"/>
</dbReference>
<sequence length="145" mass="17340">MRRDYIDKYENCSINLPYPTIEIKEKNIIYAKMIKKCYCGLNSELTLSNQYFFQKFSLNSYLKDIFTKILKVELDHLNILGDLIVALGEYPSFYIEKKDKSYNWNVKFINKDTSLKNILLNNIKQEEILIKEYRNICNIIEDENI</sequence>
<accession>A0ABR8Q843</accession>
<evidence type="ECO:0000313" key="1">
    <source>
        <dbReference type="EMBL" id="MBD7916545.1"/>
    </source>
</evidence>
<dbReference type="SUPFAM" id="SSF47240">
    <property type="entry name" value="Ferritin-like"/>
    <property type="match status" value="1"/>
</dbReference>
<feature type="non-terminal residue" evidence="1">
    <location>
        <position position="145"/>
    </location>
</feature>
<dbReference type="Gene3D" id="1.20.1260.10">
    <property type="match status" value="1"/>
</dbReference>
<proteinExistence type="predicted"/>
<comment type="caution">
    <text evidence="1">The sequence shown here is derived from an EMBL/GenBank/DDBJ whole genome shotgun (WGS) entry which is preliminary data.</text>
</comment>
<protein>
    <submittedName>
        <fullName evidence="1">Manganese catalase family protein</fullName>
    </submittedName>
</protein>
<dbReference type="InterPro" id="IPR009078">
    <property type="entry name" value="Ferritin-like_SF"/>
</dbReference>
<evidence type="ECO:0000313" key="2">
    <source>
        <dbReference type="Proteomes" id="UP000640335"/>
    </source>
</evidence>
<organism evidence="1 2">
    <name type="scientific">Clostridium gallinarum</name>
    <dbReference type="NCBI Taxonomy" id="2762246"/>
    <lineage>
        <taxon>Bacteria</taxon>
        <taxon>Bacillati</taxon>
        <taxon>Bacillota</taxon>
        <taxon>Clostridia</taxon>
        <taxon>Eubacteriales</taxon>
        <taxon>Clostridiaceae</taxon>
        <taxon>Clostridium</taxon>
    </lineage>
</organism>
<gene>
    <name evidence="1" type="ORF">H9660_15540</name>
</gene>
<dbReference type="EMBL" id="JACSQZ010000096">
    <property type="protein sequence ID" value="MBD7916545.1"/>
    <property type="molecule type" value="Genomic_DNA"/>
</dbReference>
<dbReference type="InterPro" id="IPR012347">
    <property type="entry name" value="Ferritin-like"/>
</dbReference>
<keyword evidence="2" id="KW-1185">Reference proteome</keyword>